<evidence type="ECO:0000313" key="2">
    <source>
        <dbReference type="EMBL" id="GFH27509.1"/>
    </source>
</evidence>
<feature type="region of interest" description="Disordered" evidence="1">
    <location>
        <begin position="161"/>
        <end position="182"/>
    </location>
</feature>
<reference evidence="2 3" key="1">
    <citation type="submission" date="2020-02" db="EMBL/GenBank/DDBJ databases">
        <title>Draft genome sequence of Haematococcus lacustris strain NIES-144.</title>
        <authorList>
            <person name="Morimoto D."/>
            <person name="Nakagawa S."/>
            <person name="Yoshida T."/>
            <person name="Sawayama S."/>
        </authorList>
    </citation>
    <scope>NUCLEOTIDE SEQUENCE [LARGE SCALE GENOMIC DNA]</scope>
    <source>
        <strain evidence="2 3">NIES-144</strain>
    </source>
</reference>
<feature type="compositionally biased region" description="Polar residues" evidence="1">
    <location>
        <begin position="161"/>
        <end position="175"/>
    </location>
</feature>
<dbReference type="SUPFAM" id="SSF55073">
    <property type="entry name" value="Nucleotide cyclase"/>
    <property type="match status" value="1"/>
</dbReference>
<dbReference type="PANTHER" id="PTHR43081:SF1">
    <property type="entry name" value="ADENYLATE CYCLASE, TERMINAL-DIFFERENTIATION SPECIFIC"/>
    <property type="match status" value="1"/>
</dbReference>
<evidence type="ECO:0000256" key="1">
    <source>
        <dbReference type="SAM" id="MobiDB-lite"/>
    </source>
</evidence>
<feature type="region of interest" description="Disordered" evidence="1">
    <location>
        <begin position="31"/>
        <end position="52"/>
    </location>
</feature>
<dbReference type="InterPro" id="IPR029787">
    <property type="entry name" value="Nucleotide_cyclase"/>
</dbReference>
<comment type="caution">
    <text evidence="2">The sequence shown here is derived from an EMBL/GenBank/DDBJ whole genome shotgun (WGS) entry which is preliminary data.</text>
</comment>
<keyword evidence="3" id="KW-1185">Reference proteome</keyword>
<dbReference type="Gene3D" id="3.30.70.1230">
    <property type="entry name" value="Nucleotide cyclase"/>
    <property type="match status" value="2"/>
</dbReference>
<sequence length="408" mass="43086">MALEPSGTGVNSTINRPAVVRALYRKSIGYLPPPAPPQAPPPPSSSPPHIVTQPSQILHASDAKLHHEVIRRSSMEHRGYECCTEGDSFILAFHTPSDAARFAVAAQAALVLAPWPQQLYQLEVCKPVWVSPVTNFKSLPQLLSTRHQLPDDCHNFRPSLTRQTSASWEESSTQDAPEPLTRRKPGYLLTVRRPLANFRGITWSAPGCGIGAGAPYGANVDQAASGPSPFQWEQLYASPGISALQRAMSTRTPLQLTATVTAVGAPAGIPPRSSGDDESTGAWITAADDGCSSLVAGPVAMHEHLKRLVPVAAGPGPGRVLIFQGLRVRMGMASGTSSAEEVTFNASLGRVKYGGALMAAAKAIQDTAQGGMVLATSSTFKQLSVESLGLLVISMGEHVLKAGEEAVQ</sequence>
<dbReference type="InterPro" id="IPR050697">
    <property type="entry name" value="Adenylyl/Guanylyl_Cyclase_3/4"/>
</dbReference>
<dbReference type="PANTHER" id="PTHR43081">
    <property type="entry name" value="ADENYLATE CYCLASE, TERMINAL-DIFFERENTIATION SPECIFIC-RELATED"/>
    <property type="match status" value="1"/>
</dbReference>
<name>A0A6A0A360_HAELA</name>
<dbReference type="Proteomes" id="UP000485058">
    <property type="component" value="Unassembled WGS sequence"/>
</dbReference>
<feature type="non-terminal residue" evidence="2">
    <location>
        <position position="408"/>
    </location>
</feature>
<dbReference type="AlphaFoldDB" id="A0A6A0A360"/>
<feature type="compositionally biased region" description="Pro residues" evidence="1">
    <location>
        <begin position="31"/>
        <end position="46"/>
    </location>
</feature>
<evidence type="ECO:0000313" key="3">
    <source>
        <dbReference type="Proteomes" id="UP000485058"/>
    </source>
</evidence>
<gene>
    <name evidence="2" type="ORF">HaLaN_25839</name>
</gene>
<proteinExistence type="predicted"/>
<dbReference type="EMBL" id="BLLF01003499">
    <property type="protein sequence ID" value="GFH27509.1"/>
    <property type="molecule type" value="Genomic_DNA"/>
</dbReference>
<accession>A0A6A0A360</accession>
<organism evidence="2 3">
    <name type="scientific">Haematococcus lacustris</name>
    <name type="common">Green alga</name>
    <name type="synonym">Haematococcus pluvialis</name>
    <dbReference type="NCBI Taxonomy" id="44745"/>
    <lineage>
        <taxon>Eukaryota</taxon>
        <taxon>Viridiplantae</taxon>
        <taxon>Chlorophyta</taxon>
        <taxon>core chlorophytes</taxon>
        <taxon>Chlorophyceae</taxon>
        <taxon>CS clade</taxon>
        <taxon>Chlamydomonadales</taxon>
        <taxon>Haematococcaceae</taxon>
        <taxon>Haematococcus</taxon>
    </lineage>
</organism>
<protein>
    <submittedName>
        <fullName evidence="2">Guanylate cyclase domain-containing protein</fullName>
    </submittedName>
</protein>